<dbReference type="GO" id="GO:0016787">
    <property type="term" value="F:hydrolase activity"/>
    <property type="evidence" value="ECO:0007669"/>
    <property type="project" value="UniProtKB-KW"/>
</dbReference>
<keyword evidence="7" id="KW-0695">RNA-directed DNA polymerase</keyword>
<dbReference type="SUPFAM" id="SSF53098">
    <property type="entry name" value="Ribonuclease H-like"/>
    <property type="match status" value="1"/>
</dbReference>
<evidence type="ECO:0000256" key="7">
    <source>
        <dbReference type="ARBA" id="ARBA00022918"/>
    </source>
</evidence>
<reference evidence="11 12" key="1">
    <citation type="journal article" date="2019" name="Commun. Biol.">
        <title>The bagworm genome reveals a unique fibroin gene that provides high tensile strength.</title>
        <authorList>
            <person name="Kono N."/>
            <person name="Nakamura H."/>
            <person name="Ohtoshi R."/>
            <person name="Tomita M."/>
            <person name="Numata K."/>
            <person name="Arakawa K."/>
        </authorList>
    </citation>
    <scope>NUCLEOTIDE SEQUENCE [LARGE SCALE GENOMIC DNA]</scope>
</reference>
<dbReference type="OrthoDB" id="420169at2759"/>
<keyword evidence="6" id="KW-0378">Hydrolase</keyword>
<keyword evidence="8" id="KW-1133">Transmembrane helix</keyword>
<dbReference type="GO" id="GO:0003964">
    <property type="term" value="F:RNA-directed DNA polymerase activity"/>
    <property type="evidence" value="ECO:0007669"/>
    <property type="project" value="UniProtKB-KW"/>
</dbReference>
<keyword evidence="3" id="KW-0548">Nucleotidyltransferase</keyword>
<dbReference type="GO" id="GO:0042575">
    <property type="term" value="C:DNA polymerase complex"/>
    <property type="evidence" value="ECO:0007669"/>
    <property type="project" value="UniProtKB-ARBA"/>
</dbReference>
<dbReference type="Gene3D" id="3.10.10.10">
    <property type="entry name" value="HIV Type 1 Reverse Transcriptase, subunit A, domain 1"/>
    <property type="match status" value="1"/>
</dbReference>
<dbReference type="Proteomes" id="UP000299102">
    <property type="component" value="Unassembled WGS sequence"/>
</dbReference>
<dbReference type="FunFam" id="3.30.70.270:FF:000020">
    <property type="entry name" value="Transposon Tf2-6 polyprotein-like Protein"/>
    <property type="match status" value="1"/>
</dbReference>
<dbReference type="InterPro" id="IPR036397">
    <property type="entry name" value="RNaseH_sf"/>
</dbReference>
<evidence type="ECO:0000256" key="2">
    <source>
        <dbReference type="ARBA" id="ARBA00022679"/>
    </source>
</evidence>
<feature type="domain" description="Reverse transcriptase" evidence="9">
    <location>
        <begin position="57"/>
        <end position="242"/>
    </location>
</feature>
<evidence type="ECO:0000256" key="6">
    <source>
        <dbReference type="ARBA" id="ARBA00022801"/>
    </source>
</evidence>
<keyword evidence="4" id="KW-0540">Nuclease</keyword>
<protein>
    <recommendedName>
        <fullName evidence="1">RNA-directed DNA polymerase</fullName>
        <ecNumber evidence="1">2.7.7.49</ecNumber>
    </recommendedName>
</protein>
<evidence type="ECO:0000313" key="11">
    <source>
        <dbReference type="EMBL" id="GBP98456.1"/>
    </source>
</evidence>
<evidence type="ECO:0000256" key="3">
    <source>
        <dbReference type="ARBA" id="ARBA00022695"/>
    </source>
</evidence>
<dbReference type="Pfam" id="PF17921">
    <property type="entry name" value="Integrase_H2C2"/>
    <property type="match status" value="1"/>
</dbReference>
<dbReference type="InterPro" id="IPR050951">
    <property type="entry name" value="Retrovirus_Pol_polyprotein"/>
</dbReference>
<dbReference type="EC" id="2.7.7.49" evidence="1"/>
<dbReference type="InterPro" id="IPR041588">
    <property type="entry name" value="Integrase_H2C2"/>
</dbReference>
<name>A0A4C2ACT2_EUMVA</name>
<dbReference type="PANTHER" id="PTHR37984:SF5">
    <property type="entry name" value="PROTEIN NYNRIN-LIKE"/>
    <property type="match status" value="1"/>
</dbReference>
<dbReference type="GO" id="GO:0004519">
    <property type="term" value="F:endonuclease activity"/>
    <property type="evidence" value="ECO:0007669"/>
    <property type="project" value="UniProtKB-KW"/>
</dbReference>
<dbReference type="InterPro" id="IPR043502">
    <property type="entry name" value="DNA/RNA_pol_sf"/>
</dbReference>
<dbReference type="InterPro" id="IPR043128">
    <property type="entry name" value="Rev_trsase/Diguanyl_cyclase"/>
</dbReference>
<dbReference type="InterPro" id="IPR009882">
    <property type="entry name" value="Gypsy"/>
</dbReference>
<dbReference type="Gene3D" id="1.10.340.70">
    <property type="match status" value="1"/>
</dbReference>
<keyword evidence="12" id="KW-1185">Reference proteome</keyword>
<dbReference type="SUPFAM" id="SSF56672">
    <property type="entry name" value="DNA/RNA polymerases"/>
    <property type="match status" value="1"/>
</dbReference>
<evidence type="ECO:0000256" key="5">
    <source>
        <dbReference type="ARBA" id="ARBA00022759"/>
    </source>
</evidence>
<keyword evidence="2" id="KW-0808">Transferase</keyword>
<evidence type="ECO:0000256" key="8">
    <source>
        <dbReference type="SAM" id="Phobius"/>
    </source>
</evidence>
<comment type="caution">
    <text evidence="11">The sequence shown here is derived from an EMBL/GenBank/DDBJ whole genome shotgun (WGS) entry which is preliminary data.</text>
</comment>
<sequence>MMRNLLGVFSSPNESLPFNTNIVATIRTDNNDPVYSKLYPYPMGVADFVNSEIRNLLKNGIIRPSRSPYNNPIWVVDKKGKDEHGNINKRLVIDFRKLNQKTIDDRYPIPDVTVILSNLGKARFFTTLDLKSGFHQISLAEQDREKTAFSVGNGKYEFCRLPFGLKNAPSIFQRAIDDVLREQIGKTCYVYVDDVIIFSENESDHVDHIAWVLDKLHKANMRVSREKSHFFKESVEYLGFVVTRNGIKTSPDKVRAIRDYEQPTTLFNVRSFLGLASYYRCFIKDFASIAKPLTDILKGDNGKISAHQSKKIKVDFNENQVQAFNKLKAILSSEEVMLLYPDFKKPFDLTTDASSLGLGAVLSQGGRPITMISRTLKDRELNFATNERELLAIVWALQKLRNYLYGVKDLNIYTDHQPLTFAVSDRNPNAKIKRWKSFVDEHNAKIFHKPGKENYVADALSRQNIHALEEEEVLSDIATVHSEVSFTYTIEATDKPLNCFRNQIVLEEASFAHKRNFILFTEKIRHMIEFTDKNTLIDEVKLAVNPGVVNAIHCDLPTLACIQHELVRSFPTTKFWHCRKMVLDIFDKNEQMEIVNTEHNRAHRAAQENVKQILEDYYFPKMTKLANEIVANCRICTRAKYDRHPRVQEMGETPIPSYVGEMLHIDIFSTDKKHFLTCVDKFSKFAVVQPIQSRTIIDLKIPIMQLMNLFPDTKSIYCDNEPSLKSETITSMLRNQFCVEVANAPPLHSTSNGQVERFHSTLTEIARCLKLERNIDSTIELIMLATAKYNRTIHSTINRKPIDVVHSSTIEIRKEIKDKIIKAQRDQLDRHNPSRQSRTFNVGDRVLVKNNKRLGNKLTPLYTEERVEADLGTTVLIRGRVVHKDNLRILLLVLPLWRVTSKLTDYSNSDYIPIVDGNVIIWQDFDYLQHTTNLTVFSEMADETKHLTSHFPSSHMIKILDSDIARIKTILASLNIHHRHARSINILGTALKVVAGTPDFDDFETVRFKQRELIESENRQIGINTKTQAQINQLTETVNVIIKNSKAKQIDTGHLYETLLARNRIIISELETLMLAITLAKIGIINPALLDSADLNKIINIKPSTNITVTDLMEVSYIKVLLDENYLVFFIKYPRIKLECKKIIILPVQHNQTILHLGTDNNIADCGNKMIPIGSCTTTLTSTFCKELMHTTCAQQLHSGGVAHCSTRPSHLEPLVVVDDGIIVINDNTAVIKTVENSEQLVTGTYLLTFDSEIYVNGSAYKNLKGELKMVPNPAAASILNITGHQEILSLPYLRRMGIENLRHISQVESKLIVGPIVSILVVIGILLAYSLMLKLYQNRLKKRQGLIFQATIDTLRRPEDGSQLREGGVNVNDVNP</sequence>
<dbReference type="Gene3D" id="3.30.70.270">
    <property type="match status" value="2"/>
</dbReference>
<dbReference type="Pfam" id="PF07253">
    <property type="entry name" value="Gypsy"/>
    <property type="match status" value="1"/>
</dbReference>
<dbReference type="PANTHER" id="PTHR37984">
    <property type="entry name" value="PROTEIN CBG26694"/>
    <property type="match status" value="1"/>
</dbReference>
<evidence type="ECO:0000259" key="9">
    <source>
        <dbReference type="PROSITE" id="PS50878"/>
    </source>
</evidence>
<dbReference type="EMBL" id="BGZK01003147">
    <property type="protein sequence ID" value="GBP98456.1"/>
    <property type="molecule type" value="Genomic_DNA"/>
</dbReference>
<dbReference type="InterPro" id="IPR000477">
    <property type="entry name" value="RT_dom"/>
</dbReference>
<dbReference type="PROSITE" id="PS50878">
    <property type="entry name" value="RT_POL"/>
    <property type="match status" value="1"/>
</dbReference>
<keyword evidence="8" id="KW-0812">Transmembrane</keyword>
<dbReference type="InterPro" id="IPR012337">
    <property type="entry name" value="RNaseH-like_sf"/>
</dbReference>
<feature type="transmembrane region" description="Helical" evidence="8">
    <location>
        <begin position="1312"/>
        <end position="1334"/>
    </location>
</feature>
<dbReference type="Gene3D" id="3.30.420.10">
    <property type="entry name" value="Ribonuclease H-like superfamily/Ribonuclease H"/>
    <property type="match status" value="2"/>
</dbReference>
<dbReference type="Pfam" id="PF00078">
    <property type="entry name" value="RVT_1"/>
    <property type="match status" value="1"/>
</dbReference>
<feature type="domain" description="Integrase catalytic" evidence="10">
    <location>
        <begin position="650"/>
        <end position="809"/>
    </location>
</feature>
<dbReference type="InterPro" id="IPR001584">
    <property type="entry name" value="Integrase_cat-core"/>
</dbReference>
<organism evidence="11 12">
    <name type="scientific">Eumeta variegata</name>
    <name type="common">Bagworm moth</name>
    <name type="synonym">Eumeta japonica</name>
    <dbReference type="NCBI Taxonomy" id="151549"/>
    <lineage>
        <taxon>Eukaryota</taxon>
        <taxon>Metazoa</taxon>
        <taxon>Ecdysozoa</taxon>
        <taxon>Arthropoda</taxon>
        <taxon>Hexapoda</taxon>
        <taxon>Insecta</taxon>
        <taxon>Pterygota</taxon>
        <taxon>Neoptera</taxon>
        <taxon>Endopterygota</taxon>
        <taxon>Lepidoptera</taxon>
        <taxon>Glossata</taxon>
        <taxon>Ditrysia</taxon>
        <taxon>Tineoidea</taxon>
        <taxon>Psychidae</taxon>
        <taxon>Oiketicinae</taxon>
        <taxon>Eumeta</taxon>
    </lineage>
</organism>
<gene>
    <name evidence="11" type="primary">pol</name>
    <name evidence="11" type="ORF">EVAR_68981_1</name>
</gene>
<keyword evidence="5" id="KW-0255">Endonuclease</keyword>
<evidence type="ECO:0000256" key="1">
    <source>
        <dbReference type="ARBA" id="ARBA00012493"/>
    </source>
</evidence>
<dbReference type="PROSITE" id="PS50994">
    <property type="entry name" value="INTEGRASE"/>
    <property type="match status" value="1"/>
</dbReference>
<dbReference type="STRING" id="151549.A0A4C2ACT2"/>
<dbReference type="GO" id="GO:0003676">
    <property type="term" value="F:nucleic acid binding"/>
    <property type="evidence" value="ECO:0007669"/>
    <property type="project" value="InterPro"/>
</dbReference>
<accession>A0A4C2ACT2</accession>
<evidence type="ECO:0000259" key="10">
    <source>
        <dbReference type="PROSITE" id="PS50994"/>
    </source>
</evidence>
<dbReference type="InterPro" id="IPR041373">
    <property type="entry name" value="RT_RNaseH"/>
</dbReference>
<evidence type="ECO:0000313" key="12">
    <source>
        <dbReference type="Proteomes" id="UP000299102"/>
    </source>
</evidence>
<dbReference type="Pfam" id="PF17917">
    <property type="entry name" value="RT_RNaseH"/>
    <property type="match status" value="1"/>
</dbReference>
<dbReference type="CDD" id="cd01647">
    <property type="entry name" value="RT_LTR"/>
    <property type="match status" value="1"/>
</dbReference>
<dbReference type="CDD" id="cd09274">
    <property type="entry name" value="RNase_HI_RT_Ty3"/>
    <property type="match status" value="1"/>
</dbReference>
<dbReference type="GO" id="GO:0015074">
    <property type="term" value="P:DNA integration"/>
    <property type="evidence" value="ECO:0007669"/>
    <property type="project" value="InterPro"/>
</dbReference>
<keyword evidence="8" id="KW-0472">Membrane</keyword>
<evidence type="ECO:0000256" key="4">
    <source>
        <dbReference type="ARBA" id="ARBA00022722"/>
    </source>
</evidence>
<proteinExistence type="predicted"/>